<keyword evidence="7" id="KW-1133">Transmembrane helix</keyword>
<sequence length="815" mass="88492">MSVRPRRFAAYLTVAASAAFAVLPAESASAAAINAHETAALSLFLGAVFVAVATSIMLLRTRSRAADKEAAGATEIADLKRKLDLAETLAASDAQTTIVWRAGEARPEVVGDPRALPGAPAGARLLALGSWLEPESAAAAETRIEALRRRGEPFRLMLRTREGGHVEADGRPVGAAVTVRLRDVSGERLARAEVEQHATELAAALARFTALAETLTQPVWMRDEHGRLVYANEAYARAVEAPDGATAAENGAEFLEQAERAAARQALDAGHVFRRRTPAVFAGARRIFDVVEAPAPHGSAAIATDVSELEDVRADLSRQMDAHRRTLDELTTAVAIFSADGGLVFHNSAFRQLWSLDPAFLETQPSDPTILDRLRAERKLPEQADFRTWKATLHEAYRALEAREHWWHLPDGRTVRVVAAPNPKGGVTYLFDDVTERLALESRFNALTKVQRETIDHLKEAVAVFGSDGRLRLHNPAFETLWRLDPTTLGDRPHAEDVLNACRADPRDAELWTRLKTATTAMPDERKPLAVRIERAKGGVVDVVTLPLPDGGTLVTFTDVTASVQIERALRERAEAVEAAVRLKNEFTSHVSYELRSPLTNIIGFGQLLGDPRLGALSPKQREYVDHILQSSSALLAIINDILDLTTIDAGAMALDLEHVNARQTIEAAVEGVRDRLSEAGLGLEIECGPRVGEFIADGKRVRQVLFNLLSNAIGFSRPGYAITVSAKRTKDAMVFKVVDRGVGIQPDHLDTVFDRFESRTEGGRHRGVGLGLSIARSLVELHGGNVSLTSIIGEGTTVTCTFPLRRLDAEAAAE</sequence>
<comment type="catalytic activity">
    <reaction evidence="1">
        <text>ATP + protein L-histidine = ADP + protein N-phospho-L-histidine.</text>
        <dbReference type="EC" id="2.7.13.3"/>
    </reaction>
</comment>
<dbReference type="InterPro" id="IPR003661">
    <property type="entry name" value="HisK_dim/P_dom"/>
</dbReference>
<dbReference type="SUPFAM" id="SSF55785">
    <property type="entry name" value="PYP-like sensor domain (PAS domain)"/>
    <property type="match status" value="3"/>
</dbReference>
<dbReference type="SUPFAM" id="SSF47384">
    <property type="entry name" value="Homodimeric domain of signal transducing histidine kinase"/>
    <property type="match status" value="1"/>
</dbReference>
<keyword evidence="6" id="KW-0175">Coiled coil</keyword>
<dbReference type="GO" id="GO:0009927">
    <property type="term" value="F:histidine phosphotransfer kinase activity"/>
    <property type="evidence" value="ECO:0007669"/>
    <property type="project" value="TreeGrafter"/>
</dbReference>
<keyword evidence="11" id="KW-1185">Reference proteome</keyword>
<feature type="domain" description="Histidine kinase" evidence="9">
    <location>
        <begin position="590"/>
        <end position="807"/>
    </location>
</feature>
<keyword evidence="3" id="KW-0597">Phosphoprotein</keyword>
<dbReference type="CDD" id="cd00075">
    <property type="entry name" value="HATPase"/>
    <property type="match status" value="1"/>
</dbReference>
<dbReference type="AlphaFoldDB" id="A0A4V2JEH2"/>
<evidence type="ECO:0000256" key="8">
    <source>
        <dbReference type="SAM" id="SignalP"/>
    </source>
</evidence>
<protein>
    <recommendedName>
        <fullName evidence="2">histidine kinase</fullName>
        <ecNumber evidence="2">2.7.13.3</ecNumber>
    </recommendedName>
</protein>
<dbReference type="GO" id="GO:0005886">
    <property type="term" value="C:plasma membrane"/>
    <property type="evidence" value="ECO:0007669"/>
    <property type="project" value="TreeGrafter"/>
</dbReference>
<keyword evidence="4" id="KW-0808">Transferase</keyword>
<evidence type="ECO:0000256" key="7">
    <source>
        <dbReference type="SAM" id="Phobius"/>
    </source>
</evidence>
<dbReference type="SMART" id="SM00387">
    <property type="entry name" value="HATPase_c"/>
    <property type="match status" value="1"/>
</dbReference>
<evidence type="ECO:0000256" key="5">
    <source>
        <dbReference type="ARBA" id="ARBA00022777"/>
    </source>
</evidence>
<comment type="caution">
    <text evidence="10">The sequence shown here is derived from an EMBL/GenBank/DDBJ whole genome shotgun (WGS) entry which is preliminary data.</text>
</comment>
<keyword evidence="7" id="KW-0472">Membrane</keyword>
<evidence type="ECO:0000256" key="1">
    <source>
        <dbReference type="ARBA" id="ARBA00000085"/>
    </source>
</evidence>
<dbReference type="SUPFAM" id="SSF55874">
    <property type="entry name" value="ATPase domain of HSP90 chaperone/DNA topoisomerase II/histidine kinase"/>
    <property type="match status" value="1"/>
</dbReference>
<feature type="coiled-coil region" evidence="6">
    <location>
        <begin position="306"/>
        <end position="333"/>
    </location>
</feature>
<dbReference type="InterPro" id="IPR005467">
    <property type="entry name" value="His_kinase_dom"/>
</dbReference>
<dbReference type="Pfam" id="PF12860">
    <property type="entry name" value="PAS_7"/>
    <property type="match status" value="2"/>
</dbReference>
<dbReference type="InterPro" id="IPR004358">
    <property type="entry name" value="Sig_transdc_His_kin-like_C"/>
</dbReference>
<dbReference type="CDD" id="cd00082">
    <property type="entry name" value="HisKA"/>
    <property type="match status" value="1"/>
</dbReference>
<feature type="signal peptide" evidence="8">
    <location>
        <begin position="1"/>
        <end position="30"/>
    </location>
</feature>
<evidence type="ECO:0000256" key="4">
    <source>
        <dbReference type="ARBA" id="ARBA00022679"/>
    </source>
</evidence>
<evidence type="ECO:0000313" key="11">
    <source>
        <dbReference type="Proteomes" id="UP000291613"/>
    </source>
</evidence>
<dbReference type="Pfam" id="PF13188">
    <property type="entry name" value="PAS_8"/>
    <property type="match status" value="1"/>
</dbReference>
<dbReference type="Gene3D" id="1.10.287.130">
    <property type="match status" value="1"/>
</dbReference>
<dbReference type="Pfam" id="PF00512">
    <property type="entry name" value="HisKA"/>
    <property type="match status" value="1"/>
</dbReference>
<evidence type="ECO:0000259" key="9">
    <source>
        <dbReference type="PROSITE" id="PS50109"/>
    </source>
</evidence>
<dbReference type="FunFam" id="3.30.565.10:FF:000006">
    <property type="entry name" value="Sensor histidine kinase WalK"/>
    <property type="match status" value="1"/>
</dbReference>
<feature type="chain" id="PRO_5020521730" description="histidine kinase" evidence="8">
    <location>
        <begin position="31"/>
        <end position="815"/>
    </location>
</feature>
<dbReference type="PRINTS" id="PR00344">
    <property type="entry name" value="BCTRLSENSOR"/>
</dbReference>
<proteinExistence type="predicted"/>
<dbReference type="PROSITE" id="PS50109">
    <property type="entry name" value="HIS_KIN"/>
    <property type="match status" value="1"/>
</dbReference>
<organism evidence="10 11">
    <name type="scientific">Hansschlegelia quercus</name>
    <dbReference type="NCBI Taxonomy" id="2528245"/>
    <lineage>
        <taxon>Bacteria</taxon>
        <taxon>Pseudomonadati</taxon>
        <taxon>Pseudomonadota</taxon>
        <taxon>Alphaproteobacteria</taxon>
        <taxon>Hyphomicrobiales</taxon>
        <taxon>Methylopilaceae</taxon>
        <taxon>Hansschlegelia</taxon>
    </lineage>
</organism>
<evidence type="ECO:0000256" key="2">
    <source>
        <dbReference type="ARBA" id="ARBA00012438"/>
    </source>
</evidence>
<dbReference type="RefSeq" id="WP_131001387.1">
    <property type="nucleotide sequence ID" value="NZ_JBHSZR010000002.1"/>
</dbReference>
<dbReference type="EMBL" id="SIUB01000001">
    <property type="protein sequence ID" value="TBN55136.1"/>
    <property type="molecule type" value="Genomic_DNA"/>
</dbReference>
<dbReference type="InterPro" id="IPR035965">
    <property type="entry name" value="PAS-like_dom_sf"/>
</dbReference>
<dbReference type="Gene3D" id="3.30.450.20">
    <property type="entry name" value="PAS domain"/>
    <property type="match status" value="3"/>
</dbReference>
<evidence type="ECO:0000256" key="6">
    <source>
        <dbReference type="SAM" id="Coils"/>
    </source>
</evidence>
<dbReference type="SMART" id="SM00388">
    <property type="entry name" value="HisKA"/>
    <property type="match status" value="1"/>
</dbReference>
<keyword evidence="7" id="KW-0812">Transmembrane</keyword>
<accession>A0A4V2JEH2</accession>
<evidence type="ECO:0000313" key="10">
    <source>
        <dbReference type="EMBL" id="TBN55136.1"/>
    </source>
</evidence>
<dbReference type="PANTHER" id="PTHR43047">
    <property type="entry name" value="TWO-COMPONENT HISTIDINE PROTEIN KINASE"/>
    <property type="match status" value="1"/>
</dbReference>
<dbReference type="GO" id="GO:0000155">
    <property type="term" value="F:phosphorelay sensor kinase activity"/>
    <property type="evidence" value="ECO:0007669"/>
    <property type="project" value="InterPro"/>
</dbReference>
<dbReference type="OrthoDB" id="9797304at2"/>
<gene>
    <name evidence="10" type="ORF">EYR15_03075</name>
</gene>
<evidence type="ECO:0000256" key="3">
    <source>
        <dbReference type="ARBA" id="ARBA00022553"/>
    </source>
</evidence>
<name>A0A4V2JEH2_9HYPH</name>
<dbReference type="InterPro" id="IPR000014">
    <property type="entry name" value="PAS"/>
</dbReference>
<reference evidence="10 11" key="1">
    <citation type="submission" date="2019-02" db="EMBL/GenBank/DDBJ databases">
        <title>Hansschlegelia quercus sp. nov., a novel methylotrophic bacterium from buds of oak (Quercus robur L.).</title>
        <authorList>
            <person name="Agafonova N.V."/>
            <person name="Kaparullina E.N."/>
            <person name="Grouzdev D.S."/>
            <person name="Doronina N.V."/>
        </authorList>
    </citation>
    <scope>NUCLEOTIDE SEQUENCE [LARGE SCALE GENOMIC DNA]</scope>
    <source>
        <strain evidence="10 11">Dub</strain>
    </source>
</reference>
<dbReference type="EC" id="2.7.13.3" evidence="2"/>
<feature type="transmembrane region" description="Helical" evidence="7">
    <location>
        <begin position="40"/>
        <end position="59"/>
    </location>
</feature>
<dbReference type="PANTHER" id="PTHR43047:SF72">
    <property type="entry name" value="OSMOSENSING HISTIDINE PROTEIN KINASE SLN1"/>
    <property type="match status" value="1"/>
</dbReference>
<dbReference type="SMART" id="SM00091">
    <property type="entry name" value="PAS"/>
    <property type="match status" value="3"/>
</dbReference>
<dbReference type="Pfam" id="PF02518">
    <property type="entry name" value="HATPase_c"/>
    <property type="match status" value="1"/>
</dbReference>
<dbReference type="InterPro" id="IPR036097">
    <property type="entry name" value="HisK_dim/P_sf"/>
</dbReference>
<dbReference type="InterPro" id="IPR036890">
    <property type="entry name" value="HATPase_C_sf"/>
</dbReference>
<keyword evidence="8" id="KW-0732">Signal</keyword>
<keyword evidence="5" id="KW-0418">Kinase</keyword>
<dbReference type="Gene3D" id="3.30.565.10">
    <property type="entry name" value="Histidine kinase-like ATPase, C-terminal domain"/>
    <property type="match status" value="1"/>
</dbReference>
<dbReference type="Proteomes" id="UP000291613">
    <property type="component" value="Unassembled WGS sequence"/>
</dbReference>
<dbReference type="InterPro" id="IPR003594">
    <property type="entry name" value="HATPase_dom"/>
</dbReference>